<dbReference type="InterPro" id="IPR008928">
    <property type="entry name" value="6-hairpin_glycosidase_sf"/>
</dbReference>
<evidence type="ECO:0000256" key="6">
    <source>
        <dbReference type="ARBA" id="ARBA00023277"/>
    </source>
</evidence>
<dbReference type="EC" id="3.2.1.4" evidence="3"/>
<evidence type="ECO:0000256" key="1">
    <source>
        <dbReference type="ARBA" id="ARBA00000966"/>
    </source>
</evidence>
<evidence type="ECO:0000313" key="11">
    <source>
        <dbReference type="Proteomes" id="UP001327560"/>
    </source>
</evidence>
<evidence type="ECO:0000256" key="3">
    <source>
        <dbReference type="ARBA" id="ARBA00012601"/>
    </source>
</evidence>
<dbReference type="GO" id="GO:0008810">
    <property type="term" value="F:cellulase activity"/>
    <property type="evidence" value="ECO:0007669"/>
    <property type="project" value="UniProtKB-EC"/>
</dbReference>
<dbReference type="Proteomes" id="UP001327560">
    <property type="component" value="Chromosome 1"/>
</dbReference>
<dbReference type="Pfam" id="PF00759">
    <property type="entry name" value="Glyco_hydro_9"/>
    <property type="match status" value="1"/>
</dbReference>
<evidence type="ECO:0000256" key="2">
    <source>
        <dbReference type="ARBA" id="ARBA00007072"/>
    </source>
</evidence>
<keyword evidence="5" id="KW-0136">Cellulose degradation</keyword>
<dbReference type="AlphaFoldDB" id="A0AAQ3JU30"/>
<dbReference type="InterPro" id="IPR001701">
    <property type="entry name" value="Glyco_hydro_9"/>
</dbReference>
<comment type="catalytic activity">
    <reaction evidence="1">
        <text>Endohydrolysis of (1-&gt;4)-beta-D-glucosidic linkages in cellulose, lichenin and cereal beta-D-glucans.</text>
        <dbReference type="EC" id="3.2.1.4"/>
    </reaction>
</comment>
<gene>
    <name evidence="10" type="ORF">Cni_G03162</name>
</gene>
<evidence type="ECO:0000256" key="5">
    <source>
        <dbReference type="ARBA" id="ARBA00023001"/>
    </source>
</evidence>
<reference evidence="10 11" key="1">
    <citation type="submission" date="2023-10" db="EMBL/GenBank/DDBJ databases">
        <title>Chromosome-scale genome assembly provides insights into flower coloration mechanisms of Canna indica.</title>
        <authorList>
            <person name="Li C."/>
        </authorList>
    </citation>
    <scope>NUCLEOTIDE SEQUENCE [LARGE SCALE GENOMIC DNA]</scope>
    <source>
        <tissue evidence="10">Flower</tissue>
    </source>
</reference>
<evidence type="ECO:0000256" key="7">
    <source>
        <dbReference type="ARBA" id="ARBA00023295"/>
    </source>
</evidence>
<protein>
    <recommendedName>
        <fullName evidence="3">cellulase</fullName>
        <ecNumber evidence="3">3.2.1.4</ecNumber>
    </recommendedName>
</protein>
<keyword evidence="8" id="KW-0624">Polysaccharide degradation</keyword>
<evidence type="ECO:0000256" key="8">
    <source>
        <dbReference type="ARBA" id="ARBA00023326"/>
    </source>
</evidence>
<sequence>MDHGTTNAPPPPGDSGDFILVIVSIYLSPPVDRKQMATKPTSMSRAAATLSLLCSLLSSASTNRFHYRDALIKSLLFFEAQCSGKLPADQRVKWRGDNALKDGYSEGVAQPGVLRRVPEA</sequence>
<evidence type="ECO:0000313" key="10">
    <source>
        <dbReference type="EMBL" id="WOK94460.1"/>
    </source>
</evidence>
<organism evidence="10 11">
    <name type="scientific">Canna indica</name>
    <name type="common">Indian-shot</name>
    <dbReference type="NCBI Taxonomy" id="4628"/>
    <lineage>
        <taxon>Eukaryota</taxon>
        <taxon>Viridiplantae</taxon>
        <taxon>Streptophyta</taxon>
        <taxon>Embryophyta</taxon>
        <taxon>Tracheophyta</taxon>
        <taxon>Spermatophyta</taxon>
        <taxon>Magnoliopsida</taxon>
        <taxon>Liliopsida</taxon>
        <taxon>Zingiberales</taxon>
        <taxon>Cannaceae</taxon>
        <taxon>Canna</taxon>
    </lineage>
</organism>
<dbReference type="PANTHER" id="PTHR22298">
    <property type="entry name" value="ENDO-1,4-BETA-GLUCANASE"/>
    <property type="match status" value="1"/>
</dbReference>
<keyword evidence="6" id="KW-0119">Carbohydrate metabolism</keyword>
<keyword evidence="7" id="KW-0326">Glycosidase</keyword>
<dbReference type="InterPro" id="IPR012341">
    <property type="entry name" value="6hp_glycosidase-like_sf"/>
</dbReference>
<dbReference type="Gene3D" id="1.50.10.10">
    <property type="match status" value="1"/>
</dbReference>
<proteinExistence type="inferred from homology"/>
<accession>A0AAQ3JU30</accession>
<evidence type="ECO:0000259" key="9">
    <source>
        <dbReference type="Pfam" id="PF00759"/>
    </source>
</evidence>
<dbReference type="SUPFAM" id="SSF48208">
    <property type="entry name" value="Six-hairpin glycosidases"/>
    <property type="match status" value="1"/>
</dbReference>
<keyword evidence="4" id="KW-0378">Hydrolase</keyword>
<dbReference type="GO" id="GO:0030245">
    <property type="term" value="P:cellulose catabolic process"/>
    <property type="evidence" value="ECO:0007669"/>
    <property type="project" value="UniProtKB-KW"/>
</dbReference>
<dbReference type="EMBL" id="CP136890">
    <property type="protein sequence ID" value="WOK94460.1"/>
    <property type="molecule type" value="Genomic_DNA"/>
</dbReference>
<keyword evidence="11" id="KW-1185">Reference proteome</keyword>
<name>A0AAQ3JU30_9LILI</name>
<feature type="domain" description="Glycoside hydrolase family 9" evidence="9">
    <location>
        <begin position="67"/>
        <end position="104"/>
    </location>
</feature>
<comment type="similarity">
    <text evidence="2">Belongs to the glycosyl hydrolase 9 (cellulase E) family.</text>
</comment>
<evidence type="ECO:0000256" key="4">
    <source>
        <dbReference type="ARBA" id="ARBA00022801"/>
    </source>
</evidence>